<feature type="compositionally biased region" description="Polar residues" evidence="2">
    <location>
        <begin position="2081"/>
        <end position="2112"/>
    </location>
</feature>
<feature type="coiled-coil region" evidence="1">
    <location>
        <begin position="1033"/>
        <end position="1103"/>
    </location>
</feature>
<feature type="compositionally biased region" description="Basic and acidic residues" evidence="2">
    <location>
        <begin position="366"/>
        <end position="376"/>
    </location>
</feature>
<organism evidence="3 4">
    <name type="scientific">Cymbomonas tetramitiformis</name>
    <dbReference type="NCBI Taxonomy" id="36881"/>
    <lineage>
        <taxon>Eukaryota</taxon>
        <taxon>Viridiplantae</taxon>
        <taxon>Chlorophyta</taxon>
        <taxon>Pyramimonadophyceae</taxon>
        <taxon>Pyramimonadales</taxon>
        <taxon>Pyramimonadaceae</taxon>
        <taxon>Cymbomonas</taxon>
    </lineage>
</organism>
<feature type="region of interest" description="Disordered" evidence="2">
    <location>
        <begin position="1533"/>
        <end position="1569"/>
    </location>
</feature>
<feature type="compositionally biased region" description="Basic and acidic residues" evidence="2">
    <location>
        <begin position="22"/>
        <end position="32"/>
    </location>
</feature>
<feature type="region of interest" description="Disordered" evidence="2">
    <location>
        <begin position="319"/>
        <end position="399"/>
    </location>
</feature>
<feature type="coiled-coil region" evidence="1">
    <location>
        <begin position="1333"/>
        <end position="1360"/>
    </location>
</feature>
<dbReference type="EMBL" id="LGRX02007356">
    <property type="protein sequence ID" value="KAK3275203.1"/>
    <property type="molecule type" value="Genomic_DNA"/>
</dbReference>
<dbReference type="PANTHER" id="PTHR48125:SF10">
    <property type="entry name" value="OS12G0136300 PROTEIN"/>
    <property type="match status" value="1"/>
</dbReference>
<dbReference type="PANTHER" id="PTHR48125">
    <property type="entry name" value="LP07818P1"/>
    <property type="match status" value="1"/>
</dbReference>
<feature type="coiled-coil region" evidence="1">
    <location>
        <begin position="2742"/>
        <end position="2802"/>
    </location>
</feature>
<feature type="region of interest" description="Disordered" evidence="2">
    <location>
        <begin position="2236"/>
        <end position="2275"/>
    </location>
</feature>
<feature type="compositionally biased region" description="Pro residues" evidence="2">
    <location>
        <begin position="229"/>
        <end position="248"/>
    </location>
</feature>
<keyword evidence="1" id="KW-0175">Coiled coil</keyword>
<dbReference type="Proteomes" id="UP001190700">
    <property type="component" value="Unassembled WGS sequence"/>
</dbReference>
<feature type="region of interest" description="Disordered" evidence="2">
    <location>
        <begin position="3058"/>
        <end position="3086"/>
    </location>
</feature>
<feature type="compositionally biased region" description="Basic and acidic residues" evidence="2">
    <location>
        <begin position="3066"/>
        <end position="3079"/>
    </location>
</feature>
<feature type="region of interest" description="Disordered" evidence="2">
    <location>
        <begin position="2425"/>
        <end position="2455"/>
    </location>
</feature>
<feature type="region of interest" description="Disordered" evidence="2">
    <location>
        <begin position="2643"/>
        <end position="2663"/>
    </location>
</feature>
<feature type="coiled-coil region" evidence="1">
    <location>
        <begin position="1702"/>
        <end position="1760"/>
    </location>
</feature>
<feature type="region of interest" description="Disordered" evidence="2">
    <location>
        <begin position="2076"/>
        <end position="2129"/>
    </location>
</feature>
<feature type="coiled-coil region" evidence="1">
    <location>
        <begin position="941"/>
        <end position="968"/>
    </location>
</feature>
<feature type="coiled-coil region" evidence="1">
    <location>
        <begin position="1405"/>
        <end position="1486"/>
    </location>
</feature>
<feature type="coiled-coil region" evidence="1">
    <location>
        <begin position="133"/>
        <end position="167"/>
    </location>
</feature>
<feature type="compositionally biased region" description="Low complexity" evidence="2">
    <location>
        <begin position="2652"/>
        <end position="2661"/>
    </location>
</feature>
<feature type="compositionally biased region" description="Gly residues" evidence="2">
    <location>
        <begin position="1546"/>
        <end position="1561"/>
    </location>
</feature>
<feature type="compositionally biased region" description="Basic and acidic residues" evidence="2">
    <location>
        <begin position="104"/>
        <end position="121"/>
    </location>
</feature>
<evidence type="ECO:0000256" key="1">
    <source>
        <dbReference type="SAM" id="Coils"/>
    </source>
</evidence>
<reference evidence="3 4" key="1">
    <citation type="journal article" date="2015" name="Genome Biol. Evol.">
        <title>Comparative Genomics of a Bacterivorous Green Alga Reveals Evolutionary Causalities and Consequences of Phago-Mixotrophic Mode of Nutrition.</title>
        <authorList>
            <person name="Burns J.A."/>
            <person name="Paasch A."/>
            <person name="Narechania A."/>
            <person name="Kim E."/>
        </authorList>
    </citation>
    <scope>NUCLEOTIDE SEQUENCE [LARGE SCALE GENOMIC DNA]</scope>
    <source>
        <strain evidence="3 4">PLY_AMNH</strain>
    </source>
</reference>
<feature type="compositionally biased region" description="Basic and acidic residues" evidence="2">
    <location>
        <begin position="2425"/>
        <end position="2449"/>
    </location>
</feature>
<accession>A0AAE0GBW8</accession>
<feature type="coiled-coil region" evidence="1">
    <location>
        <begin position="482"/>
        <end position="516"/>
    </location>
</feature>
<feature type="region of interest" description="Disordered" evidence="2">
    <location>
        <begin position="184"/>
        <end position="285"/>
    </location>
</feature>
<keyword evidence="4" id="KW-1185">Reference proteome</keyword>
<feature type="compositionally biased region" description="Basic and acidic residues" evidence="2">
    <location>
        <begin position="2930"/>
        <end position="2944"/>
    </location>
</feature>
<feature type="region of interest" description="Disordered" evidence="2">
    <location>
        <begin position="684"/>
        <end position="713"/>
    </location>
</feature>
<gene>
    <name evidence="3" type="ORF">CYMTET_16655</name>
</gene>
<feature type="compositionally biased region" description="Low complexity" evidence="2">
    <location>
        <begin position="201"/>
        <end position="228"/>
    </location>
</feature>
<feature type="region of interest" description="Disordered" evidence="2">
    <location>
        <begin position="1"/>
        <end position="76"/>
    </location>
</feature>
<feature type="region of interest" description="Disordered" evidence="2">
    <location>
        <begin position="1214"/>
        <end position="1241"/>
    </location>
</feature>
<feature type="compositionally biased region" description="Basic and acidic residues" evidence="2">
    <location>
        <begin position="2510"/>
        <end position="2522"/>
    </location>
</feature>
<feature type="region of interest" description="Disordered" evidence="2">
    <location>
        <begin position="90"/>
        <end position="133"/>
    </location>
</feature>
<feature type="compositionally biased region" description="Basic and acidic residues" evidence="2">
    <location>
        <begin position="2253"/>
        <end position="2272"/>
    </location>
</feature>
<feature type="compositionally biased region" description="Basic and acidic residues" evidence="2">
    <location>
        <begin position="61"/>
        <end position="76"/>
    </location>
</feature>
<feature type="compositionally biased region" description="Gly residues" evidence="2">
    <location>
        <begin position="1214"/>
        <end position="1226"/>
    </location>
</feature>
<evidence type="ECO:0000256" key="2">
    <source>
        <dbReference type="SAM" id="MobiDB-lite"/>
    </source>
</evidence>
<protein>
    <submittedName>
        <fullName evidence="3">Uncharacterized protein</fullName>
    </submittedName>
</protein>
<feature type="region of interest" description="Disordered" evidence="2">
    <location>
        <begin position="2718"/>
        <end position="2739"/>
    </location>
</feature>
<feature type="compositionally biased region" description="Basic and acidic residues" evidence="2">
    <location>
        <begin position="703"/>
        <end position="713"/>
    </location>
</feature>
<evidence type="ECO:0000313" key="3">
    <source>
        <dbReference type="EMBL" id="KAK3275203.1"/>
    </source>
</evidence>
<name>A0AAE0GBW8_9CHLO</name>
<feature type="region of interest" description="Disordered" evidence="2">
    <location>
        <begin position="2510"/>
        <end position="2553"/>
    </location>
</feature>
<proteinExistence type="predicted"/>
<evidence type="ECO:0000313" key="4">
    <source>
        <dbReference type="Proteomes" id="UP001190700"/>
    </source>
</evidence>
<feature type="region of interest" description="Disordered" evidence="2">
    <location>
        <begin position="2918"/>
        <end position="2944"/>
    </location>
</feature>
<comment type="caution">
    <text evidence="3">The sequence shown here is derived from an EMBL/GenBank/DDBJ whole genome shotgun (WGS) entry which is preliminary data.</text>
</comment>
<feature type="compositionally biased region" description="Basic and acidic residues" evidence="2">
    <location>
        <begin position="268"/>
        <end position="285"/>
    </location>
</feature>
<sequence length="3086" mass="336934">MADARASEAPVPGKAKQAGGEAAREAVQDPKTRAPKKKKSRIAPGVEGSHPYKQNLGDLADNAKKKAAARDKAEKVVKAKRLQMHRLLAAEMNGYIPSRQNSSKHPELREDSSDEELRSDPLRNIPSRELSEVQRMQRRMQEMQVVLKREREEKTQLQTAAEAFKERMRVLEVAAAKAAVATIAAPSPRPPFPPHGSMSNSPKPLSKMLPPLQTPSPASSSPSAAEAIPIPPTNPPPWGGSNPRPPVAGGPRPIVRASKAVAKAKPKGPKDEKEKQKEEEEEKALEKRIRELEVEMSGLDKEAGVLKAQLSHCNAKILKRRAEDSESSSRASTAGGPPCDDMSPRDLAGEVLSAFTWEGGVRAPKKVWEEPGRPRAETPGTPPEESPSPSKKPKKDSPQEDAWLAVVLARGPGALEREKAMFKVARQNRDMQKKVGARLHALSDKHAMELGDAEDKLLREKQRLLDKWTDTETAKVIMHEKLVQEQDLLRGEQRRCRRLKREARETGTLLEDARRRRELGQGKLDRDRERAALRVAAVAVEVLAAADGTTAATWDLAGAGEETEGAKRSREVLAERGRVLDAWEAAEQAAAEQLRGGSIPVGAKQALASEKRALKAEEKANEPGRAHVLAERRRILAMWEEAERAKERWGDVGKSFGGGARIARAARIRAKNNLKKQREVLAQLGSAADMSKPSGQQGVARSKSGEKNGEKQDLTAENRRILALWEEAQSAKANLHARQKKQARGGSDDMESVGDALTLDEVQEGEELVANARVIIFKEQALVKKETAKGRWKAGLGKVPTVTKESELLEHRGHLVDMWDESELQAADAMAVAREEFLQRRPGSVAIAESLPTRVDVTQGQRDLQRERSSLRYRLTVLAMGGGLSKPGTEQRRDERRMLEETGRMLELWDESEHIKWGLRTGEETAAGAAGGEPEERRARREVLRKGRRDLERERAKHRRAVAALAARAGAPEVRDEDKGMEWRLLEERARGLDMWAESEAVKSRVEAAAETAWRRTQEAAAGASSDMVSQGLKMAARGNEALLEEQAQLEAEMAALEEEGARPGMAERRRGLQERQRLLELWESAERERADLAAALQEERARSGAADRNRALAAGEERLEAAQAAGEARRLELAERKEAARRRREQAGAAGLHAEEEELALEKEEEELEQALAEEELQLRAELEHRREALDLEAEAAGLTAEEMESELAEIGLGRGNGGVKGGSSGTSAAGEGEEASGAVSVQQQLKAEQASLRDAEMRLLDGGSEGDGDFARAMLDERRRVLRLWEQSERDNEKVKAMLVVERRRRRAAEMAAKGGAASPYGDSGGTVDSRVEVGRELQNVQAEAAKLEAELEAVTDPDERHQLEVRAKDVRARQRLLAKLQAVEALGATATALVRDGAAGGQAEAERLLEEARAEVVRERVALDAALAEAAAKAEHAAAHGTEAELRAARDAQSALQAQAAVLERWEEAAAQAELRCERLAMEEALARGVDGGEDGTGMLEDNELAVLRENRRLLGLWETWERDLASLRQKSQAGEGTQDEGLLGGGMGLGVSGGESGWQGRKREAEARRLSEAELKAAQASLEVAREAGGAMAARPMLEERARVLQRWARSLEASAERERAAEARLAESGAGWLRQEQQAHRTRRLAAGEEAPAEVLAALAIEDRVLELWGAAEQLKARVVQGGAQLWDGTEALWRAVDGGRQALEREMQRLEKEEEAERGDSEATRRLEKRRQMLELWTASAAALEELFERAEAARLEQGRADLEREKATVWAVAVRGGGPVGAALAAQRRVLSQWEQGERAKAQLRTLCGAGLQGSEGALLKAGAAQLQEERQTLAQEKRRAEVSGRSSEAERKWLGDRERLLALWAASVEAAEELHARNAARAEQRGLRELARWKQRLTALQNQPGAAVEGRRDGEGCEAALRGWEVAEQAQAVMRARYAKGLPPGRGGGEEAQETRELWARAAAAHRAAVAAREGAAAGNSSQLGQEMLEARGELLAKWGEALQATERIAHVVAEAEAARREHHVAESRRLRCAATLVGLQQGGVAEPTSTLSAEALRVAASWDAWEQAAQAGPSSSNTAARQGSSSVGRQTSQLASEESQATLAGQRAAEAARGGEDPGGAEALEQERAQLQLEVAAAAAAAAAGDAKGEAGGRRSTADRRCEQVLQGWRDALRGRQLVAQWRLLRELQADPGGEGEGSGSTGAAARALRILEGWLEAEEALEEMLTSRERGSLAAMSTAQAKRTAERRRALREEERADHESALETDPSAKLLSTAKEALERWAEAERACDVVATQPISAADGIGTGRTVVDSARVAVGEALASAEAAVAAASTPEEQQQASLALEAAQEQARLVDMWEEAQSEVDGLRLLLSEERQQRRAEDQERLVFESARFLAEERADLEARRSAVEEARAQMLEKRTQAREQKKANQAAAEERGEPYDPTEDDMLEEALRREEALLEERLSEEVQMLKDVGAALAAREREQTQAEAQLQVARETAKEAREARVEGRRSDLASTAGALEAQLQGEAGASRQEDAERSLVEQGRANLAKERLALEALAEGGDPKMVEAHRRTFSLWEAAESQKERALALLAVERQRRALAESKLGGPGAGVEEALLPEHQLLEQGKADLGEEKEKVRQELARAPAGPARKAAQERARLIARWEDAQRGTDKMEALLVVERRKRALEAKRAELLERKLRIAERKAGIRPRGPEGVEKAPLTPEEEEEEERLVRQLEAEIGHEEIALEEETEQIREALADPTVSQVEHLTGEAAELRKAVEQGAALAAEAKAEAGALHSALQKVKETEAGLTRQLAEQAAAADAMAARLEASEGKSQVLRGDLADLRAAESVTLEEHARERAALQAQVEASREQQASLEERLREVEAAQSAVQERLAVASRMHQDSCSELEEKLAATQSAREGEEERSRGLQREVLEAEARQAASEQRTREIEAEMKQLEAERDRLVRSCREAQFAAEARLLVPPSPSPASAPTTVHDRKAARLAYLIASFSPSPKPPLHHGLKVGPVQPKSSLKLAVHCPIMNRELCRTRPSTAPDHPRPLLAKERDCQVEPLKAA</sequence>
<feature type="coiled-coil region" evidence="1">
    <location>
        <begin position="2686"/>
        <end position="2714"/>
    </location>
</feature>
<feature type="compositionally biased region" description="Low complexity" evidence="2">
    <location>
        <begin position="1227"/>
        <end position="1241"/>
    </location>
</feature>
<feature type="coiled-coil region" evidence="1">
    <location>
        <begin position="1150"/>
        <end position="1208"/>
    </location>
</feature>